<dbReference type="EC" id="2.7.8.7" evidence="1"/>
<dbReference type="InterPro" id="IPR037143">
    <property type="entry name" value="4-PPantetheinyl_Trfase_dom_sf"/>
</dbReference>
<dbReference type="GO" id="GO:0008897">
    <property type="term" value="F:holo-[acyl-carrier-protein] synthase activity"/>
    <property type="evidence" value="ECO:0007669"/>
    <property type="project" value="UniProtKB-EC"/>
</dbReference>
<organism evidence="4 5">
    <name type="scientific">[Candida] railenensis</name>
    <dbReference type="NCBI Taxonomy" id="45579"/>
    <lineage>
        <taxon>Eukaryota</taxon>
        <taxon>Fungi</taxon>
        <taxon>Dikarya</taxon>
        <taxon>Ascomycota</taxon>
        <taxon>Saccharomycotina</taxon>
        <taxon>Pichiomycetes</taxon>
        <taxon>Debaryomycetaceae</taxon>
        <taxon>Kurtzmaniella</taxon>
    </lineage>
</organism>
<gene>
    <name evidence="4" type="ORF">CLIB1423_05S03576</name>
</gene>
<accession>A0A9P0QNI3</accession>
<dbReference type="EMBL" id="CAKXYY010000005">
    <property type="protein sequence ID" value="CAH2352009.1"/>
    <property type="molecule type" value="Genomic_DNA"/>
</dbReference>
<reference evidence="4" key="1">
    <citation type="submission" date="2022-03" db="EMBL/GenBank/DDBJ databases">
        <authorList>
            <person name="Legras J.-L."/>
            <person name="Devillers H."/>
            <person name="Grondin C."/>
        </authorList>
    </citation>
    <scope>NUCLEOTIDE SEQUENCE</scope>
    <source>
        <strain evidence="4">CLIB 1423</strain>
    </source>
</reference>
<dbReference type="Gene3D" id="3.90.470.20">
    <property type="entry name" value="4'-phosphopantetheinyl transferase domain"/>
    <property type="match status" value="2"/>
</dbReference>
<evidence type="ECO:0000259" key="3">
    <source>
        <dbReference type="Pfam" id="PF01648"/>
    </source>
</evidence>
<dbReference type="InterPro" id="IPR050559">
    <property type="entry name" value="P-Pant_transferase_sf"/>
</dbReference>
<dbReference type="PANTHER" id="PTHR12215">
    <property type="entry name" value="PHOSPHOPANTETHEINE TRANSFERASE"/>
    <property type="match status" value="1"/>
</dbReference>
<dbReference type="AlphaFoldDB" id="A0A9P0QNI3"/>
<comment type="caution">
    <text evidence="4">The sequence shown here is derived from an EMBL/GenBank/DDBJ whole genome shotgun (WGS) entry which is preliminary data.</text>
</comment>
<evidence type="ECO:0000256" key="2">
    <source>
        <dbReference type="ARBA" id="ARBA00022679"/>
    </source>
</evidence>
<keyword evidence="5" id="KW-1185">Reference proteome</keyword>
<dbReference type="Proteomes" id="UP000837801">
    <property type="component" value="Unassembled WGS sequence"/>
</dbReference>
<feature type="domain" description="4'-phosphopantetheinyl transferase" evidence="3">
    <location>
        <begin position="133"/>
        <end position="220"/>
    </location>
</feature>
<dbReference type="GO" id="GO:0005829">
    <property type="term" value="C:cytosol"/>
    <property type="evidence" value="ECO:0007669"/>
    <property type="project" value="TreeGrafter"/>
</dbReference>
<dbReference type="GO" id="GO:0019878">
    <property type="term" value="P:lysine biosynthetic process via aminoadipic acid"/>
    <property type="evidence" value="ECO:0007669"/>
    <property type="project" value="TreeGrafter"/>
</dbReference>
<dbReference type="PANTHER" id="PTHR12215:SF10">
    <property type="entry name" value="L-AMINOADIPATE-SEMIALDEHYDE DEHYDROGENASE-PHOSPHOPANTETHEINYL TRANSFERASE"/>
    <property type="match status" value="1"/>
</dbReference>
<evidence type="ECO:0000313" key="5">
    <source>
        <dbReference type="Proteomes" id="UP000837801"/>
    </source>
</evidence>
<protein>
    <recommendedName>
        <fullName evidence="1">holo-[acyl-carrier-protein] synthase</fullName>
        <ecNumber evidence="1">2.7.8.7</ecNumber>
    </recommendedName>
</protein>
<keyword evidence="2" id="KW-0808">Transferase</keyword>
<dbReference type="SUPFAM" id="SSF56214">
    <property type="entry name" value="4'-phosphopantetheinyl transferase"/>
    <property type="match status" value="2"/>
</dbReference>
<proteinExistence type="predicted"/>
<dbReference type="GO" id="GO:0000287">
    <property type="term" value="F:magnesium ion binding"/>
    <property type="evidence" value="ECO:0007669"/>
    <property type="project" value="InterPro"/>
</dbReference>
<sequence>MSSAIVIWMSAFIDSLDSKTIVVVLNIDEELNSLLSDDYNFELCLRLLSLKEQLAVRSKKYDQKKELMNKLFTRCVLNICLGKEGIFDEISFEYNEFGKPKIENVEMGPSFQFNASSSNSTLSIVIQFESETPIGIDLSHSEQKISPETCVEDFKNIFDVNEYNYLSHIQSVGQRYAAFNQFWTLKEAFTKLLGCGLNVDLSLFRFDISRENGSLSRLDDTKVPLNPFLEAEEVVWKSNILVDAKGLYNIDFPFIKNLKDEYYCISCNSYGIFISVISQTPIEDTRLIKFNMKQALHNHLNNI</sequence>
<evidence type="ECO:0000313" key="4">
    <source>
        <dbReference type="EMBL" id="CAH2352009.1"/>
    </source>
</evidence>
<dbReference type="InterPro" id="IPR008278">
    <property type="entry name" value="4-PPantetheinyl_Trfase_dom"/>
</dbReference>
<dbReference type="OrthoDB" id="26719at2759"/>
<name>A0A9P0QNI3_9ASCO</name>
<dbReference type="Pfam" id="PF01648">
    <property type="entry name" value="ACPS"/>
    <property type="match status" value="1"/>
</dbReference>
<evidence type="ECO:0000256" key="1">
    <source>
        <dbReference type="ARBA" id="ARBA00013172"/>
    </source>
</evidence>